<proteinExistence type="predicted"/>
<dbReference type="EMBL" id="CCBP010000124">
    <property type="protein sequence ID" value="CDO73844.1"/>
    <property type="molecule type" value="Genomic_DNA"/>
</dbReference>
<name>A0A060SNR7_PYCCI</name>
<dbReference type="HOGENOM" id="CLU_047639_6_2_1"/>
<protein>
    <submittedName>
        <fullName evidence="4">Distantly related to plant expansins</fullName>
    </submittedName>
</protein>
<evidence type="ECO:0000256" key="2">
    <source>
        <dbReference type="SAM" id="SignalP"/>
    </source>
</evidence>
<dbReference type="STRING" id="5643.A0A060SNR7"/>
<gene>
    <name evidence="4" type="ORF">BN946_scf185016.g1</name>
</gene>
<accession>A0A060SNR7</accession>
<dbReference type="PANTHER" id="PTHR31836">
    <property type="match status" value="1"/>
</dbReference>
<dbReference type="Proteomes" id="UP000029665">
    <property type="component" value="Unassembled WGS sequence"/>
</dbReference>
<dbReference type="OMA" id="RIPITWE"/>
<sequence>MRFSAVFIAVVSAATAALAQATGGTGDGSSVATFYEAGLGACGIFNTDADFIVAIDAQTFDNFPGATGNPNTNPICNRQITATTADGKSVTVTVTDRCAGCAPGSIDLTPTAFQQLASLDVGRLHGVTWTLSG</sequence>
<feature type="domain" description="RlpA-like protein double-psi beta-barrel" evidence="3">
    <location>
        <begin position="80"/>
        <end position="123"/>
    </location>
</feature>
<feature type="signal peptide" evidence="2">
    <location>
        <begin position="1"/>
        <end position="19"/>
    </location>
</feature>
<dbReference type="Pfam" id="PF03330">
    <property type="entry name" value="DPBB_1"/>
    <property type="match status" value="1"/>
</dbReference>
<evidence type="ECO:0000259" key="3">
    <source>
        <dbReference type="Pfam" id="PF03330"/>
    </source>
</evidence>
<dbReference type="Gene3D" id="2.40.40.10">
    <property type="entry name" value="RlpA-like domain"/>
    <property type="match status" value="1"/>
</dbReference>
<keyword evidence="5" id="KW-1185">Reference proteome</keyword>
<dbReference type="InterPro" id="IPR051477">
    <property type="entry name" value="Expansin_CellWall"/>
</dbReference>
<comment type="caution">
    <text evidence="4">The sequence shown here is derived from an EMBL/GenBank/DDBJ whole genome shotgun (WGS) entry which is preliminary data.</text>
</comment>
<evidence type="ECO:0000256" key="1">
    <source>
        <dbReference type="ARBA" id="ARBA00022729"/>
    </source>
</evidence>
<evidence type="ECO:0000313" key="5">
    <source>
        <dbReference type="Proteomes" id="UP000029665"/>
    </source>
</evidence>
<evidence type="ECO:0000313" key="4">
    <source>
        <dbReference type="EMBL" id="CDO73844.1"/>
    </source>
</evidence>
<dbReference type="PANTHER" id="PTHR31836:SF28">
    <property type="entry name" value="SRCR DOMAIN-CONTAINING PROTEIN-RELATED"/>
    <property type="match status" value="1"/>
</dbReference>
<dbReference type="AlphaFoldDB" id="A0A060SNR7"/>
<dbReference type="InterPro" id="IPR009009">
    <property type="entry name" value="RlpA-like_DPBB"/>
</dbReference>
<dbReference type="CDD" id="cd22191">
    <property type="entry name" value="DPBB_RlpA_EXP_N-like"/>
    <property type="match status" value="1"/>
</dbReference>
<feature type="chain" id="PRO_5001591341" evidence="2">
    <location>
        <begin position="20"/>
        <end position="133"/>
    </location>
</feature>
<dbReference type="OrthoDB" id="406505at2759"/>
<dbReference type="SUPFAM" id="SSF50685">
    <property type="entry name" value="Barwin-like endoglucanases"/>
    <property type="match status" value="1"/>
</dbReference>
<dbReference type="InterPro" id="IPR036908">
    <property type="entry name" value="RlpA-like_sf"/>
</dbReference>
<keyword evidence="1 2" id="KW-0732">Signal</keyword>
<reference evidence="4" key="1">
    <citation type="submission" date="2014-01" db="EMBL/GenBank/DDBJ databases">
        <title>The genome of the white-rot fungus Pycnoporus cinnabarinus: a basidiomycete model with a versatile arsenal for lignocellulosic biomass breakdown.</title>
        <authorList>
            <person name="Levasseur A."/>
            <person name="Lomascolo A."/>
            <person name="Ruiz-Duenas F.J."/>
            <person name="Uzan E."/>
            <person name="Piumi F."/>
            <person name="Kues U."/>
            <person name="Ram A.F.J."/>
            <person name="Murat C."/>
            <person name="Haon M."/>
            <person name="Benoit I."/>
            <person name="Arfi Y."/>
            <person name="Chevret D."/>
            <person name="Drula E."/>
            <person name="Kwon M.J."/>
            <person name="Gouret P."/>
            <person name="Lesage-Meessen L."/>
            <person name="Lombard V."/>
            <person name="Mariette J."/>
            <person name="Noirot C."/>
            <person name="Park J."/>
            <person name="Patyshakuliyeva A."/>
            <person name="Wieneger R.A.B."/>
            <person name="Wosten H.A.B."/>
            <person name="Martin F."/>
            <person name="Coutinho P.M."/>
            <person name="de Vries R."/>
            <person name="Martinez A.T."/>
            <person name="Klopp C."/>
            <person name="Pontarotti P."/>
            <person name="Henrissat B."/>
            <person name="Record E."/>
        </authorList>
    </citation>
    <scope>NUCLEOTIDE SEQUENCE [LARGE SCALE GENOMIC DNA]</scope>
    <source>
        <strain evidence="4">BRFM137</strain>
    </source>
</reference>
<organism evidence="4 5">
    <name type="scientific">Pycnoporus cinnabarinus</name>
    <name type="common">Cinnabar-red polypore</name>
    <name type="synonym">Trametes cinnabarina</name>
    <dbReference type="NCBI Taxonomy" id="5643"/>
    <lineage>
        <taxon>Eukaryota</taxon>
        <taxon>Fungi</taxon>
        <taxon>Dikarya</taxon>
        <taxon>Basidiomycota</taxon>
        <taxon>Agaricomycotina</taxon>
        <taxon>Agaricomycetes</taxon>
        <taxon>Polyporales</taxon>
        <taxon>Polyporaceae</taxon>
        <taxon>Trametes</taxon>
    </lineage>
</organism>